<dbReference type="AlphaFoldDB" id="A0A2J7TGP1"/>
<reference evidence="2 3" key="1">
    <citation type="submission" date="2017-10" db="EMBL/GenBank/DDBJ databases">
        <title>Genome announcement of Methylocella silvestris TVC from permafrost.</title>
        <authorList>
            <person name="Wang J."/>
            <person name="Geng K."/>
            <person name="Ul-Haque F."/>
            <person name="Crombie A.T."/>
            <person name="Street L.E."/>
            <person name="Wookey P.A."/>
            <person name="Murrell J.C."/>
            <person name="Pratscher J."/>
        </authorList>
    </citation>
    <scope>NUCLEOTIDE SEQUENCE [LARGE SCALE GENOMIC DNA]</scope>
    <source>
        <strain evidence="2 3">TVC</strain>
    </source>
</reference>
<gene>
    <name evidence="2" type="ORF">CR492_11150</name>
</gene>
<proteinExistence type="inferred from homology"/>
<comment type="caution">
    <text evidence="2">The sequence shown here is derived from an EMBL/GenBank/DDBJ whole genome shotgun (WGS) entry which is preliminary data.</text>
</comment>
<organism evidence="2 3">
    <name type="scientific">Methylocella silvestris</name>
    <dbReference type="NCBI Taxonomy" id="199596"/>
    <lineage>
        <taxon>Bacteria</taxon>
        <taxon>Pseudomonadati</taxon>
        <taxon>Pseudomonadota</taxon>
        <taxon>Alphaproteobacteria</taxon>
        <taxon>Hyphomicrobiales</taxon>
        <taxon>Beijerinckiaceae</taxon>
        <taxon>Methylocella</taxon>
    </lineage>
</organism>
<dbReference type="Pfam" id="PF01722">
    <property type="entry name" value="BolA"/>
    <property type="match status" value="1"/>
</dbReference>
<evidence type="ECO:0000313" key="2">
    <source>
        <dbReference type="EMBL" id="PNG25942.1"/>
    </source>
</evidence>
<name>A0A2J7TGP1_METSI</name>
<sequence length="77" mass="8428">MPMEPADIETLIKKGIPDAKIELTDLVGDKDHWSATITSTEFVGKTKLQQHQIVYKALGAFMGGPLHALQLNTQAPK</sequence>
<comment type="similarity">
    <text evidence="1">Belongs to the BolA/IbaG family.</text>
</comment>
<evidence type="ECO:0000313" key="3">
    <source>
        <dbReference type="Proteomes" id="UP000236286"/>
    </source>
</evidence>
<dbReference type="EMBL" id="PDZR01000011">
    <property type="protein sequence ID" value="PNG25942.1"/>
    <property type="molecule type" value="Genomic_DNA"/>
</dbReference>
<dbReference type="InterPro" id="IPR036065">
    <property type="entry name" value="BolA-like_sf"/>
</dbReference>
<dbReference type="Gene3D" id="3.30.300.90">
    <property type="entry name" value="BolA-like"/>
    <property type="match status" value="1"/>
</dbReference>
<dbReference type="InterPro" id="IPR002634">
    <property type="entry name" value="BolA"/>
</dbReference>
<dbReference type="PIRSF" id="PIRSF003113">
    <property type="entry name" value="BolA"/>
    <property type="match status" value="1"/>
</dbReference>
<dbReference type="Proteomes" id="UP000236286">
    <property type="component" value="Unassembled WGS sequence"/>
</dbReference>
<dbReference type="OrthoDB" id="9796738at2"/>
<accession>A0A2J7TGP1</accession>
<evidence type="ECO:0000256" key="1">
    <source>
        <dbReference type="RuleBase" id="RU003860"/>
    </source>
</evidence>
<dbReference type="RefSeq" id="WP_102843877.1">
    <property type="nucleotide sequence ID" value="NZ_PDZR01000011.1"/>
</dbReference>
<protein>
    <submittedName>
        <fullName evidence="2">BolA family transcriptional regulator</fullName>
    </submittedName>
</protein>
<dbReference type="SUPFAM" id="SSF82657">
    <property type="entry name" value="BolA-like"/>
    <property type="match status" value="1"/>
</dbReference>